<dbReference type="Proteomes" id="UP000182413">
    <property type="component" value="Unassembled WGS sequence"/>
</dbReference>
<reference evidence="2 3" key="1">
    <citation type="submission" date="2016-10" db="EMBL/GenBank/DDBJ databases">
        <authorList>
            <person name="de Groot N.N."/>
        </authorList>
    </citation>
    <scope>NUCLEOTIDE SEQUENCE [LARGE SCALE GENOMIC DNA]</scope>
    <source>
        <strain evidence="2 3">JCM 10630</strain>
    </source>
</reference>
<feature type="non-terminal residue" evidence="2">
    <location>
        <position position="1"/>
    </location>
</feature>
<name>A0A1G7QRN6_9GAMM</name>
<dbReference type="AlphaFoldDB" id="A0A1G7QRN6"/>
<protein>
    <submittedName>
        <fullName evidence="2">Uncharacterized protein</fullName>
    </submittedName>
</protein>
<evidence type="ECO:0000256" key="1">
    <source>
        <dbReference type="SAM" id="MobiDB-lite"/>
    </source>
</evidence>
<evidence type="ECO:0000313" key="3">
    <source>
        <dbReference type="Proteomes" id="UP000182413"/>
    </source>
</evidence>
<organism evidence="2 3">
    <name type="scientific">Ectopseudomonas alcaliphila</name>
    <dbReference type="NCBI Taxonomy" id="101564"/>
    <lineage>
        <taxon>Bacteria</taxon>
        <taxon>Pseudomonadati</taxon>
        <taxon>Pseudomonadota</taxon>
        <taxon>Gammaproteobacteria</taxon>
        <taxon>Pseudomonadales</taxon>
        <taxon>Pseudomonadaceae</taxon>
        <taxon>Ectopseudomonas</taxon>
    </lineage>
</organism>
<feature type="region of interest" description="Disordered" evidence="1">
    <location>
        <begin position="168"/>
        <end position="190"/>
    </location>
</feature>
<accession>A0A1G7QRN6</accession>
<proteinExistence type="predicted"/>
<evidence type="ECO:0000313" key="2">
    <source>
        <dbReference type="EMBL" id="SDG00320.1"/>
    </source>
</evidence>
<sequence length="297" mass="31470">TCCSARSASASVASARCVASRTSRCPATPVVTQNTEKALRDELARLESKLSTDAQLDAELKQLLNDREQFASSFAKVGEGAAMVGSLIEPDVWDLMSPAARLAKLADLLKFADKASGAGKLADEFADIKVLTQKLADLENGRLPSQTELAKYHDQTALAKAIQDANKRGLGGPKATGTAGSKLPSSLPDNLTGYANPKDIRFTQDSVSNTFKDGKTLQATIDGLKTGKISPDDLPPIRVFEKDGVIYSLDNRRLLAASQAGVPIKIVPATPAEVAKEGWKMTTPNNGSIICVRGVCK</sequence>
<dbReference type="EMBL" id="FNAE01000026">
    <property type="protein sequence ID" value="SDG00320.1"/>
    <property type="molecule type" value="Genomic_DNA"/>
</dbReference>
<gene>
    <name evidence="2" type="ORF">SAMN05216575_1262</name>
</gene>